<sequence>MNLIIRPSKAKLWNPKHRIHLMSCNGLRLYTCIFSHHQQRRSLSTAKAVASKHKQVDTAAKVTTAAESHRGQTLQVRTLDQRRLSAEDFVALGGHKAKSIVFPTAAEQPRRPGALLYLRQNMEYIDFPSDAQGFLYWHVEPDAPALASQVRFRITPSSDPATFPDGRDLHLPNGRVWNMNIFEIARNSTLSGFRAHLLAEKLVTRELLDVALAVSVHDRTEKIVHPFSDSVFIWKFGQTFRADLGSRTATIWVLGRSGGKRLCITFFRYRAGLVEGPGQNQYTGSALLQFERSTLAEHKGTRTVVMRMVKILDMEKSENLVDIGSMSVPEEGSLMMKRGTHGAWSTWSVNVDKPRSRIQTTLSDVLSILFDNEEY</sequence>
<gene>
    <name evidence="1" type="ORF">NEOLEDRAFT_1129697</name>
</gene>
<dbReference type="OrthoDB" id="2750929at2759"/>
<name>A0A165UKK8_9AGAM</name>
<dbReference type="Proteomes" id="UP000076761">
    <property type="component" value="Unassembled WGS sequence"/>
</dbReference>
<dbReference type="InParanoid" id="A0A165UKK8"/>
<accession>A0A165UKK8</accession>
<dbReference type="AlphaFoldDB" id="A0A165UKK8"/>
<evidence type="ECO:0000313" key="2">
    <source>
        <dbReference type="Proteomes" id="UP000076761"/>
    </source>
</evidence>
<keyword evidence="2" id="KW-1185">Reference proteome</keyword>
<dbReference type="EMBL" id="KV425558">
    <property type="protein sequence ID" value="KZT28309.1"/>
    <property type="molecule type" value="Genomic_DNA"/>
</dbReference>
<proteinExistence type="predicted"/>
<evidence type="ECO:0000313" key="1">
    <source>
        <dbReference type="EMBL" id="KZT28309.1"/>
    </source>
</evidence>
<organism evidence="1 2">
    <name type="scientific">Neolentinus lepideus HHB14362 ss-1</name>
    <dbReference type="NCBI Taxonomy" id="1314782"/>
    <lineage>
        <taxon>Eukaryota</taxon>
        <taxon>Fungi</taxon>
        <taxon>Dikarya</taxon>
        <taxon>Basidiomycota</taxon>
        <taxon>Agaricomycotina</taxon>
        <taxon>Agaricomycetes</taxon>
        <taxon>Gloeophyllales</taxon>
        <taxon>Gloeophyllaceae</taxon>
        <taxon>Neolentinus</taxon>
    </lineage>
</organism>
<protein>
    <submittedName>
        <fullName evidence="1">Uncharacterized protein</fullName>
    </submittedName>
</protein>
<reference evidence="1 2" key="1">
    <citation type="journal article" date="2016" name="Mol. Biol. Evol.">
        <title>Comparative Genomics of Early-Diverging Mushroom-Forming Fungi Provides Insights into the Origins of Lignocellulose Decay Capabilities.</title>
        <authorList>
            <person name="Nagy L.G."/>
            <person name="Riley R."/>
            <person name="Tritt A."/>
            <person name="Adam C."/>
            <person name="Daum C."/>
            <person name="Floudas D."/>
            <person name="Sun H."/>
            <person name="Yadav J.S."/>
            <person name="Pangilinan J."/>
            <person name="Larsson K.H."/>
            <person name="Matsuura K."/>
            <person name="Barry K."/>
            <person name="Labutti K."/>
            <person name="Kuo R."/>
            <person name="Ohm R.A."/>
            <person name="Bhattacharya S.S."/>
            <person name="Shirouzu T."/>
            <person name="Yoshinaga Y."/>
            <person name="Martin F.M."/>
            <person name="Grigoriev I.V."/>
            <person name="Hibbett D.S."/>
        </authorList>
    </citation>
    <scope>NUCLEOTIDE SEQUENCE [LARGE SCALE GENOMIC DNA]</scope>
    <source>
        <strain evidence="1 2">HHB14362 ss-1</strain>
    </source>
</reference>